<dbReference type="EMBL" id="GANP01013076">
    <property type="protein sequence ID" value="JAB71392.1"/>
    <property type="molecule type" value="mRNA"/>
</dbReference>
<feature type="signal peptide" evidence="1">
    <location>
        <begin position="1"/>
        <end position="17"/>
    </location>
</feature>
<accession>V5H9L9</accession>
<dbReference type="Gene3D" id="2.40.128.20">
    <property type="match status" value="1"/>
</dbReference>
<evidence type="ECO:0000313" key="2">
    <source>
        <dbReference type="EMBL" id="JAB71392.1"/>
    </source>
</evidence>
<sequence length="208" mass="24223">MFLFLCAVFVSFGCSFGKTEDQKCFPKGVEHRLLHPPDAWKLMRLFNGTFYLVYHSEDLDFKTTFPCLNVRKSRLDESSRESVTMSMNVAPNATVILTGTKEVKTKKKDAAYKNPNMFLVQYYECEEYAWREIQLLYTDYITCAVLKSKLLGIQMWVSKTHLENAREIPWICALVYDLATDKPRRVLYDWKECPQTAKGNNEINELVV</sequence>
<dbReference type="GO" id="GO:0043176">
    <property type="term" value="F:amine binding"/>
    <property type="evidence" value="ECO:0007669"/>
    <property type="project" value="InterPro"/>
</dbReference>
<dbReference type="Pfam" id="PF02098">
    <property type="entry name" value="His_binding"/>
    <property type="match status" value="1"/>
</dbReference>
<keyword evidence="1" id="KW-0732">Signal</keyword>
<feature type="chain" id="PRO_5004737810" evidence="1">
    <location>
        <begin position="18"/>
        <end position="208"/>
    </location>
</feature>
<dbReference type="AlphaFoldDB" id="V5H9L9"/>
<dbReference type="InterPro" id="IPR002970">
    <property type="entry name" value="Tick_his-bd"/>
</dbReference>
<reference evidence="2" key="1">
    <citation type="journal article" date="2015" name="Sci. Rep.">
        <title>Tissue- and time-dependent transcription in Ixodes ricinus salivary glands and midguts when blood feeding on the vertebrate host.</title>
        <authorList>
            <person name="Kotsyfakis M."/>
            <person name="Schwarz A."/>
            <person name="Erhart J."/>
            <person name="Ribeiro J.M."/>
        </authorList>
    </citation>
    <scope>NUCLEOTIDE SEQUENCE</scope>
    <source>
        <tissue evidence="2">Salivary gland and midgut</tissue>
    </source>
</reference>
<proteinExistence type="evidence at transcript level"/>
<dbReference type="InterPro" id="IPR012674">
    <property type="entry name" value="Calycin"/>
</dbReference>
<organism evidence="2">
    <name type="scientific">Ixodes ricinus</name>
    <name type="common">Common tick</name>
    <name type="synonym">Acarus ricinus</name>
    <dbReference type="NCBI Taxonomy" id="34613"/>
    <lineage>
        <taxon>Eukaryota</taxon>
        <taxon>Metazoa</taxon>
        <taxon>Ecdysozoa</taxon>
        <taxon>Arthropoda</taxon>
        <taxon>Chelicerata</taxon>
        <taxon>Arachnida</taxon>
        <taxon>Acari</taxon>
        <taxon>Parasitiformes</taxon>
        <taxon>Ixodida</taxon>
        <taxon>Ixodoidea</taxon>
        <taxon>Ixodidae</taxon>
        <taxon>Ixodinae</taxon>
        <taxon>Ixodes</taxon>
    </lineage>
</organism>
<evidence type="ECO:0000256" key="1">
    <source>
        <dbReference type="SAM" id="SignalP"/>
    </source>
</evidence>
<name>V5H9L9_IXORI</name>
<dbReference type="GO" id="GO:0030682">
    <property type="term" value="P:symbiont-mediated perturbation of host defenses"/>
    <property type="evidence" value="ECO:0007669"/>
    <property type="project" value="InterPro"/>
</dbReference>
<protein>
    <submittedName>
        <fullName evidence="2">Putative secreted protein</fullName>
    </submittedName>
</protein>
<dbReference type="SUPFAM" id="SSF50814">
    <property type="entry name" value="Lipocalins"/>
    <property type="match status" value="1"/>
</dbReference>